<gene>
    <name evidence="1" type="ORF">HKW66_Vig0117810</name>
</gene>
<reference evidence="1 2" key="1">
    <citation type="submission" date="2020-05" db="EMBL/GenBank/DDBJ databases">
        <title>Vigna angularis (adzuki bean) Var. LongXiaoDou No. 4 denovo assembly.</title>
        <authorList>
            <person name="Xiang H."/>
        </authorList>
    </citation>
    <scope>NUCLEOTIDE SEQUENCE [LARGE SCALE GENOMIC DNA]</scope>
    <source>
        <tissue evidence="1">Leaf</tissue>
    </source>
</reference>
<organism evidence="1 2">
    <name type="scientific">Phaseolus angularis</name>
    <name type="common">Azuki bean</name>
    <name type="synonym">Vigna angularis</name>
    <dbReference type="NCBI Taxonomy" id="3914"/>
    <lineage>
        <taxon>Eukaryota</taxon>
        <taxon>Viridiplantae</taxon>
        <taxon>Streptophyta</taxon>
        <taxon>Embryophyta</taxon>
        <taxon>Tracheophyta</taxon>
        <taxon>Spermatophyta</taxon>
        <taxon>Magnoliopsida</taxon>
        <taxon>eudicotyledons</taxon>
        <taxon>Gunneridae</taxon>
        <taxon>Pentapetalae</taxon>
        <taxon>rosids</taxon>
        <taxon>fabids</taxon>
        <taxon>Fabales</taxon>
        <taxon>Fabaceae</taxon>
        <taxon>Papilionoideae</taxon>
        <taxon>50 kb inversion clade</taxon>
        <taxon>NPAAA clade</taxon>
        <taxon>indigoferoid/millettioid clade</taxon>
        <taxon>Phaseoleae</taxon>
        <taxon>Vigna</taxon>
    </lineage>
</organism>
<dbReference type="Proteomes" id="UP000743370">
    <property type="component" value="Unassembled WGS sequence"/>
</dbReference>
<evidence type="ECO:0000313" key="1">
    <source>
        <dbReference type="EMBL" id="KAG2384689.1"/>
    </source>
</evidence>
<dbReference type="AlphaFoldDB" id="A0A8T0JVK8"/>
<name>A0A8T0JVK8_PHAAN</name>
<dbReference type="EMBL" id="JABFOF010000008">
    <property type="protein sequence ID" value="KAG2384689.1"/>
    <property type="molecule type" value="Genomic_DNA"/>
</dbReference>
<proteinExistence type="predicted"/>
<accession>A0A8T0JVK8</accession>
<sequence length="166" mass="19328">MMLTRNMKKMIMKKMASLEFNNKILQIRSVLDKIQLRAPFKYFSSAATIDSEHSPEFKQEWSRMKDMYDNLILKIQDVTRKQIPLQLDGEFTVFSNTERRNHPTIIKFADRLNVANNGFIQGLIEFVSVCLVFQCFATRRHTDLRTTLVIDASYAIGRPIGHILRG</sequence>
<comment type="caution">
    <text evidence="1">The sequence shown here is derived from an EMBL/GenBank/DDBJ whole genome shotgun (WGS) entry which is preliminary data.</text>
</comment>
<protein>
    <submittedName>
        <fullName evidence="1">Uncharacterized protein</fullName>
    </submittedName>
</protein>
<evidence type="ECO:0000313" key="2">
    <source>
        <dbReference type="Proteomes" id="UP000743370"/>
    </source>
</evidence>